<keyword evidence="2" id="KW-1185">Reference proteome</keyword>
<dbReference type="Proteomes" id="UP001266305">
    <property type="component" value="Unassembled WGS sequence"/>
</dbReference>
<name>A0ABQ9UGL1_SAGOE</name>
<comment type="caution">
    <text evidence="1">The sequence shown here is derived from an EMBL/GenBank/DDBJ whole genome shotgun (WGS) entry which is preliminary data.</text>
</comment>
<evidence type="ECO:0000313" key="2">
    <source>
        <dbReference type="Proteomes" id="UP001266305"/>
    </source>
</evidence>
<sequence>MGSLNISRRLGLGQPLIIRGYHQPLESSGLWFLNKEDTSEQVMPALVKNWKKKCAKSRK</sequence>
<organism evidence="1 2">
    <name type="scientific">Saguinus oedipus</name>
    <name type="common">Cotton-top tamarin</name>
    <name type="synonym">Oedipomidas oedipus</name>
    <dbReference type="NCBI Taxonomy" id="9490"/>
    <lineage>
        <taxon>Eukaryota</taxon>
        <taxon>Metazoa</taxon>
        <taxon>Chordata</taxon>
        <taxon>Craniata</taxon>
        <taxon>Vertebrata</taxon>
        <taxon>Euteleostomi</taxon>
        <taxon>Mammalia</taxon>
        <taxon>Eutheria</taxon>
        <taxon>Euarchontoglires</taxon>
        <taxon>Primates</taxon>
        <taxon>Haplorrhini</taxon>
        <taxon>Platyrrhini</taxon>
        <taxon>Cebidae</taxon>
        <taxon>Callitrichinae</taxon>
        <taxon>Saguinus</taxon>
    </lineage>
</organism>
<evidence type="ECO:0000313" key="1">
    <source>
        <dbReference type="EMBL" id="KAK2096229.1"/>
    </source>
</evidence>
<proteinExistence type="predicted"/>
<reference evidence="1 2" key="1">
    <citation type="submission" date="2023-05" db="EMBL/GenBank/DDBJ databases">
        <title>B98-5 Cell Line De Novo Hybrid Assembly: An Optical Mapping Approach.</title>
        <authorList>
            <person name="Kananen K."/>
            <person name="Auerbach J.A."/>
            <person name="Kautto E."/>
            <person name="Blachly J.S."/>
        </authorList>
    </citation>
    <scope>NUCLEOTIDE SEQUENCE [LARGE SCALE GENOMIC DNA]</scope>
    <source>
        <strain evidence="1">B95-8</strain>
        <tissue evidence="1">Cell line</tissue>
    </source>
</reference>
<gene>
    <name evidence="1" type="primary">ABCC1_4</name>
    <name evidence="1" type="ORF">P7K49_025263</name>
</gene>
<dbReference type="EMBL" id="JASSZA010000012">
    <property type="protein sequence ID" value="KAK2096229.1"/>
    <property type="molecule type" value="Genomic_DNA"/>
</dbReference>
<accession>A0ABQ9UGL1</accession>
<protein>
    <submittedName>
        <fullName evidence="1">Multidrug resistance-associated protein 1</fullName>
    </submittedName>
</protein>